<protein>
    <submittedName>
        <fullName evidence="2">Lysophospholipase</fullName>
    </submittedName>
</protein>
<proteinExistence type="predicted"/>
<comment type="caution">
    <text evidence="2">The sequence shown here is derived from an EMBL/GenBank/DDBJ whole genome shotgun (WGS) entry which is preliminary data.</text>
</comment>
<dbReference type="Pfam" id="PF13472">
    <property type="entry name" value="Lipase_GDSL_2"/>
    <property type="match status" value="1"/>
</dbReference>
<accession>A0A0V8RS95</accession>
<name>A0A0V8RS95_9ACTO</name>
<sequence length="200" mass="20984">MRICFIGDELVAGVGDPRGLGWVGRVNAHSTFDLPATFLTLAVPSETTKQMAARWEAEVLPRLAEGEPHGLVIGVGPGDVAAGISTARSRLNLANITDRATALGIPSFVVGPPPLAGVDSGSLKALSSSCSEVCARRGIPFVDCYTPLVAHDQWFEDMAASLARGADGQTLPGQAGYALMAWIVQHQGWYEWTGATPADV</sequence>
<dbReference type="AlphaFoldDB" id="A0A0V8RS95"/>
<gene>
    <name evidence="2" type="ORF">APY09_05795</name>
</gene>
<dbReference type="SUPFAM" id="SSF52266">
    <property type="entry name" value="SGNH hydrolase"/>
    <property type="match status" value="1"/>
</dbReference>
<feature type="domain" description="SGNH hydrolase-type esterase" evidence="1">
    <location>
        <begin position="5"/>
        <end position="178"/>
    </location>
</feature>
<dbReference type="InterPro" id="IPR036514">
    <property type="entry name" value="SGNH_hydro_sf"/>
</dbReference>
<evidence type="ECO:0000313" key="2">
    <source>
        <dbReference type="EMBL" id="KSW10983.1"/>
    </source>
</evidence>
<dbReference type="EMBL" id="LLVT01000002">
    <property type="protein sequence ID" value="KSW10983.1"/>
    <property type="molecule type" value="Genomic_DNA"/>
</dbReference>
<dbReference type="InterPro" id="IPR013830">
    <property type="entry name" value="SGNH_hydro"/>
</dbReference>
<reference evidence="2 3" key="1">
    <citation type="submission" date="2015-10" db="EMBL/GenBank/DDBJ databases">
        <title>Draft Genome of Actinomyces odontolyticus subsp. actinosynbacter strain XH001.</title>
        <authorList>
            <person name="Mclean J.S."/>
            <person name="He X."/>
        </authorList>
    </citation>
    <scope>NUCLEOTIDE SEQUENCE [LARGE SCALE GENOMIC DNA]</scope>
    <source>
        <strain evidence="2 3">XH001</strain>
    </source>
</reference>
<evidence type="ECO:0000259" key="1">
    <source>
        <dbReference type="Pfam" id="PF13472"/>
    </source>
</evidence>
<dbReference type="Proteomes" id="UP000054686">
    <property type="component" value="Unassembled WGS sequence"/>
</dbReference>
<dbReference type="OrthoDB" id="5196031at2"/>
<organism evidence="2 3">
    <name type="scientific">Schaalia odontolytica</name>
    <dbReference type="NCBI Taxonomy" id="1660"/>
    <lineage>
        <taxon>Bacteria</taxon>
        <taxon>Bacillati</taxon>
        <taxon>Actinomycetota</taxon>
        <taxon>Actinomycetes</taxon>
        <taxon>Actinomycetales</taxon>
        <taxon>Actinomycetaceae</taxon>
        <taxon>Schaalia</taxon>
    </lineage>
</organism>
<evidence type="ECO:0000313" key="3">
    <source>
        <dbReference type="Proteomes" id="UP000054686"/>
    </source>
</evidence>
<dbReference type="RefSeq" id="WP_060566640.1">
    <property type="nucleotide sequence ID" value="NZ_CP040006.1"/>
</dbReference>
<dbReference type="Gene3D" id="3.40.50.1110">
    <property type="entry name" value="SGNH hydrolase"/>
    <property type="match status" value="1"/>
</dbReference>